<evidence type="ECO:0000256" key="11">
    <source>
        <dbReference type="ARBA" id="ARBA00033284"/>
    </source>
</evidence>
<comment type="subcellular location">
    <subcellularLocation>
        <location evidence="1 15">Cytoplasm</location>
    </subcellularLocation>
</comment>
<evidence type="ECO:0000256" key="8">
    <source>
        <dbReference type="ARBA" id="ARBA00023277"/>
    </source>
</evidence>
<dbReference type="PIRSF" id="PIRSF006337">
    <property type="entry name" value="Trehalose_TreZ"/>
    <property type="match status" value="1"/>
</dbReference>
<evidence type="ECO:0000256" key="12">
    <source>
        <dbReference type="ARBA" id="ARBA00034013"/>
    </source>
</evidence>
<evidence type="ECO:0000256" key="3">
    <source>
        <dbReference type="ARBA" id="ARBA00008061"/>
    </source>
</evidence>
<dbReference type="Gene3D" id="1.10.10.760">
    <property type="entry name" value="E-set domains of sugar-utilizing enzymes"/>
    <property type="match status" value="1"/>
</dbReference>
<comment type="catalytic activity">
    <reaction evidence="12 14">
        <text>hydrolysis of (1-&gt;4)-alpha-D-glucosidic linkage in 4-alpha-D-[(1-&gt;4)-alpha-D-glucanosyl]n trehalose to yield trehalose and (1-&gt;4)-alpha-D-glucan.</text>
        <dbReference type="EC" id="3.2.1.141"/>
    </reaction>
</comment>
<name>A0A7S9L0S4_9SPHI</name>
<proteinExistence type="inferred from homology"/>
<accession>A0A7S9L0S4</accession>
<dbReference type="RefSeq" id="WP_196099630.1">
    <property type="nucleotide sequence ID" value="NZ_CP064939.1"/>
</dbReference>
<evidence type="ECO:0000259" key="18">
    <source>
        <dbReference type="SMART" id="SM00642"/>
    </source>
</evidence>
<dbReference type="CDD" id="cd02853">
    <property type="entry name" value="E_set_MTHase_like_N"/>
    <property type="match status" value="1"/>
</dbReference>
<dbReference type="InterPro" id="IPR014756">
    <property type="entry name" value="Ig_E-set"/>
</dbReference>
<evidence type="ECO:0000256" key="16">
    <source>
        <dbReference type="PIRSR" id="PIRSR006337-2"/>
    </source>
</evidence>
<evidence type="ECO:0000256" key="6">
    <source>
        <dbReference type="ARBA" id="ARBA00022490"/>
    </source>
</evidence>
<comment type="similarity">
    <text evidence="3 14">Belongs to the glycosyl hydrolase 13 family.</text>
</comment>
<dbReference type="SUPFAM" id="SSF51445">
    <property type="entry name" value="(Trans)glycosidases"/>
    <property type="match status" value="1"/>
</dbReference>
<evidence type="ECO:0000256" key="4">
    <source>
        <dbReference type="ARBA" id="ARBA00012268"/>
    </source>
</evidence>
<evidence type="ECO:0000256" key="2">
    <source>
        <dbReference type="ARBA" id="ARBA00005199"/>
    </source>
</evidence>
<evidence type="ECO:0000256" key="9">
    <source>
        <dbReference type="ARBA" id="ARBA00023295"/>
    </source>
</evidence>
<dbReference type="GO" id="GO:0005737">
    <property type="term" value="C:cytoplasm"/>
    <property type="evidence" value="ECO:0007669"/>
    <property type="project" value="UniProtKB-SubCell"/>
</dbReference>
<evidence type="ECO:0000256" key="14">
    <source>
        <dbReference type="PIRNR" id="PIRNR006337"/>
    </source>
</evidence>
<dbReference type="PANTHER" id="PTHR43651:SF11">
    <property type="entry name" value="MALTO-OLIGOSYLTREHALOSE TREHALOHYDROLASE"/>
    <property type="match status" value="1"/>
</dbReference>
<feature type="binding site" evidence="16">
    <location>
        <begin position="389"/>
        <end position="394"/>
    </location>
    <ligand>
        <name>substrate</name>
    </ligand>
</feature>
<feature type="active site" description="Proton donor" evidence="15">
    <location>
        <position position="296"/>
    </location>
</feature>
<dbReference type="InterPro" id="IPR006047">
    <property type="entry name" value="GH13_cat_dom"/>
</dbReference>
<keyword evidence="6" id="KW-0963">Cytoplasm</keyword>
<reference evidence="19 20" key="1">
    <citation type="submission" date="2020-11" db="EMBL/GenBank/DDBJ databases">
        <title>Pedobacter endophytica, an endophytic bacteria isolated form Carex pumila.</title>
        <authorList>
            <person name="Peng Y."/>
            <person name="Jiang L."/>
            <person name="Lee J."/>
        </authorList>
    </citation>
    <scope>NUCLEOTIDE SEQUENCE [LARGE SCALE GENOMIC DNA]</scope>
    <source>
        <strain evidence="19 20">JBR3-12</strain>
    </source>
</reference>
<dbReference type="SUPFAM" id="SSF81296">
    <property type="entry name" value="E set domains"/>
    <property type="match status" value="1"/>
</dbReference>
<dbReference type="InterPro" id="IPR013783">
    <property type="entry name" value="Ig-like_fold"/>
</dbReference>
<organism evidence="19 20">
    <name type="scientific">Pedobacter endophyticus</name>
    <dbReference type="NCBI Taxonomy" id="2789740"/>
    <lineage>
        <taxon>Bacteria</taxon>
        <taxon>Pseudomonadati</taxon>
        <taxon>Bacteroidota</taxon>
        <taxon>Sphingobacteriia</taxon>
        <taxon>Sphingobacteriales</taxon>
        <taxon>Sphingobacteriaceae</taxon>
        <taxon>Pedobacter</taxon>
    </lineage>
</organism>
<dbReference type="NCBIfam" id="TIGR02402">
    <property type="entry name" value="trehalose_TreZ"/>
    <property type="match status" value="1"/>
</dbReference>
<gene>
    <name evidence="19" type="primary">treZ</name>
    <name evidence="19" type="ORF">IZT61_02520</name>
</gene>
<dbReference type="InterPro" id="IPR017853">
    <property type="entry name" value="GH"/>
</dbReference>
<feature type="binding site" evidence="16">
    <location>
        <begin position="321"/>
        <end position="325"/>
    </location>
    <ligand>
        <name>substrate</name>
    </ligand>
</feature>
<dbReference type="GO" id="GO:0033942">
    <property type="term" value="F:4-alpha-D-(1-&gt;4)-alpha-D-glucanotrehalose trehalohydrolase activity"/>
    <property type="evidence" value="ECO:0007669"/>
    <property type="project" value="UniProtKB-EC"/>
</dbReference>
<dbReference type="Pfam" id="PF00128">
    <property type="entry name" value="Alpha-amylase"/>
    <property type="match status" value="1"/>
</dbReference>
<dbReference type="Gene3D" id="3.20.20.80">
    <property type="entry name" value="Glycosidases"/>
    <property type="match status" value="1"/>
</dbReference>
<sequence>METGIYYEDQHCLFRVWAPERERVRLKIVHPFMGEFQMVKVDGGYHQLEFDDIPGGTRYLFSVDGGEKFLPDPASHFQPEGVHAESEIVDHESFDWHDRFWKGICFDKLVFYELHVGTFTNEGTFEAIIPRLDQLVDLGINAIELMPVTQFSGTRNWGYDGVYPYAVQNSYGGPIGLKKLVNACHEKGIAVFLDVVYNHLGPEGNYLKEFGPYFSKKYCTPWGEAINFDGEWSDGVSAFVVDNMQHWFEHYHIDGLRCDAIHEIYDASAVHLWEKAHCRLKTLMEKHGRLIHLVAESDSNNPRVVMPVELGGMGFRAQWLDDFQHALYVLIDPEGASRYSDFGSIGQLAKAFRDGFVHSGEFVNFRKKRHGASSAGISPDHFVVFNENHDQTGNRVQGKRMASFLDPQRLKLAAAVCILSPYVPMLFMGEEYGETAPFQYFVDHSDPTLLEAIRAGRKAEFERLNGNEEPADPKSLQTFLQSKLDWKLRQSEQGSDLLAWHRKLIALRKSLPALQSKNRQNLQTNILSDAVLEVVRFSDDGKQTITCVFNISATENEYPIGKKFAAFDTILSSNGNVDGKQGRSVSPDELLHLAPWSVSVLC</sequence>
<feature type="site" description="Transition state stabilizer" evidence="17">
    <location>
        <position position="390"/>
    </location>
</feature>
<dbReference type="KEGG" id="pex:IZT61_02520"/>
<feature type="binding site" evidence="16">
    <location>
        <begin position="257"/>
        <end position="262"/>
    </location>
    <ligand>
        <name>substrate</name>
    </ligand>
</feature>
<dbReference type="CDD" id="cd11325">
    <property type="entry name" value="AmyAc_GTHase"/>
    <property type="match status" value="1"/>
</dbReference>
<dbReference type="EMBL" id="CP064939">
    <property type="protein sequence ID" value="QPH40174.1"/>
    <property type="molecule type" value="Genomic_DNA"/>
</dbReference>
<evidence type="ECO:0000256" key="17">
    <source>
        <dbReference type="PIRSR" id="PIRSR006337-3"/>
    </source>
</evidence>
<dbReference type="UniPathway" id="UPA00299"/>
<dbReference type="InterPro" id="IPR044901">
    <property type="entry name" value="Trehalose_TreZ_E-set_sf"/>
</dbReference>
<comment type="pathway">
    <text evidence="2 14">Glycan biosynthesis; trehalose biosynthesis.</text>
</comment>
<evidence type="ECO:0000256" key="7">
    <source>
        <dbReference type="ARBA" id="ARBA00022801"/>
    </source>
</evidence>
<dbReference type="PANTHER" id="PTHR43651">
    <property type="entry name" value="1,4-ALPHA-GLUCAN-BRANCHING ENZYME"/>
    <property type="match status" value="1"/>
</dbReference>
<dbReference type="SMART" id="SM00642">
    <property type="entry name" value="Aamy"/>
    <property type="match status" value="1"/>
</dbReference>
<dbReference type="GO" id="GO:0005992">
    <property type="term" value="P:trehalose biosynthetic process"/>
    <property type="evidence" value="ECO:0007669"/>
    <property type="project" value="UniProtKB-UniRule"/>
</dbReference>
<dbReference type="InterPro" id="IPR012768">
    <property type="entry name" value="Trehalose_TreZ"/>
</dbReference>
<evidence type="ECO:0000256" key="1">
    <source>
        <dbReference type="ARBA" id="ARBA00004496"/>
    </source>
</evidence>
<evidence type="ECO:0000256" key="13">
    <source>
        <dbReference type="NCBIfam" id="TIGR02402"/>
    </source>
</evidence>
<keyword evidence="9 14" id="KW-0326">Glycosidase</keyword>
<keyword evidence="8" id="KW-0119">Carbohydrate metabolism</keyword>
<keyword evidence="7 14" id="KW-0378">Hydrolase</keyword>
<feature type="active site" description="Nucleophile" evidence="15">
    <location>
        <position position="259"/>
    </location>
</feature>
<keyword evidence="20" id="KW-1185">Reference proteome</keyword>
<dbReference type="EC" id="3.2.1.141" evidence="4 13"/>
<evidence type="ECO:0000256" key="5">
    <source>
        <dbReference type="ARBA" id="ARBA00015938"/>
    </source>
</evidence>
<evidence type="ECO:0000313" key="20">
    <source>
        <dbReference type="Proteomes" id="UP000594759"/>
    </source>
</evidence>
<dbReference type="Gene3D" id="2.60.40.10">
    <property type="entry name" value="Immunoglobulins"/>
    <property type="match status" value="1"/>
</dbReference>
<evidence type="ECO:0000256" key="15">
    <source>
        <dbReference type="PIRSR" id="PIRSR006337-1"/>
    </source>
</evidence>
<evidence type="ECO:0000256" key="10">
    <source>
        <dbReference type="ARBA" id="ARBA00032057"/>
    </source>
</evidence>
<feature type="domain" description="Glycosyl hydrolase family 13 catalytic" evidence="18">
    <location>
        <begin position="113"/>
        <end position="508"/>
    </location>
</feature>
<dbReference type="AlphaFoldDB" id="A0A7S9L0S4"/>
<protein>
    <recommendedName>
        <fullName evidence="5 13">Malto-oligosyltrehalose trehalohydrolase</fullName>
        <shortName evidence="14">MTHase</shortName>
        <ecNumber evidence="4 13">3.2.1.141</ecNumber>
    </recommendedName>
    <alternativeName>
        <fullName evidence="11 14">4-alpha-D-((1-&gt;4)-alpha-D-glucano)trehalose trehalohydrolase</fullName>
    </alternativeName>
    <alternativeName>
        <fullName evidence="10 14">Maltooligosyl trehalose trehalohydrolase</fullName>
    </alternativeName>
</protein>
<evidence type="ECO:0000313" key="19">
    <source>
        <dbReference type="EMBL" id="QPH40174.1"/>
    </source>
</evidence>
<dbReference type="Proteomes" id="UP000594759">
    <property type="component" value="Chromosome"/>
</dbReference>